<keyword evidence="1" id="KW-0732">Signal</keyword>
<dbReference type="NCBIfam" id="NF033768">
    <property type="entry name" value="myxo_SS_tail"/>
    <property type="match status" value="1"/>
</dbReference>
<reference evidence="2" key="1">
    <citation type="submission" date="2022-11" db="EMBL/GenBank/DDBJ databases">
        <title>Minimal conservation of predation-associated metabolite biosynthetic gene clusters underscores biosynthetic potential of Myxococcota including descriptions for ten novel species: Archangium lansinium sp. nov., Myxococcus landrumus sp. nov., Nannocystis bai.</title>
        <authorList>
            <person name="Ahearne A."/>
            <person name="Stevens C."/>
            <person name="Dowd S."/>
        </authorList>
    </citation>
    <scope>NUCLEOTIDE SEQUENCE</scope>
    <source>
        <strain evidence="2">Fl3</strain>
    </source>
</reference>
<dbReference type="Proteomes" id="UP001164459">
    <property type="component" value="Chromosome"/>
</dbReference>
<feature type="signal peptide" evidence="1">
    <location>
        <begin position="1"/>
        <end position="22"/>
    </location>
</feature>
<evidence type="ECO:0000256" key="1">
    <source>
        <dbReference type="SAM" id="SignalP"/>
    </source>
</evidence>
<dbReference type="InterPro" id="IPR049806">
    <property type="entry name" value="MasK-like_C"/>
</dbReference>
<evidence type="ECO:0000313" key="2">
    <source>
        <dbReference type="EMBL" id="WAS90839.1"/>
    </source>
</evidence>
<sequence length="120" mass="13303">MRKMFSLLMLTTIVTAAAPARADDETLYQSLIRRIVRAHMPEVRACYDEGLTRKPELAGSLTVDFEIGTDGHVVRSEVKDSTLADAKVEACVAATVRGWLFVRPDEGTVKVSYPFAFKPE</sequence>
<gene>
    <name evidence="2" type="ORF">O0S08_32015</name>
</gene>
<organism evidence="2 3">
    <name type="scientific">Nannocystis punicea</name>
    <dbReference type="NCBI Taxonomy" id="2995304"/>
    <lineage>
        <taxon>Bacteria</taxon>
        <taxon>Pseudomonadati</taxon>
        <taxon>Myxococcota</taxon>
        <taxon>Polyangia</taxon>
        <taxon>Nannocystales</taxon>
        <taxon>Nannocystaceae</taxon>
        <taxon>Nannocystis</taxon>
    </lineage>
</organism>
<evidence type="ECO:0000313" key="3">
    <source>
        <dbReference type="Proteomes" id="UP001164459"/>
    </source>
</evidence>
<dbReference type="EMBL" id="CP114040">
    <property type="protein sequence ID" value="WAS90839.1"/>
    <property type="molecule type" value="Genomic_DNA"/>
</dbReference>
<keyword evidence="3" id="KW-1185">Reference proteome</keyword>
<feature type="chain" id="PRO_5045465714" evidence="1">
    <location>
        <begin position="23"/>
        <end position="120"/>
    </location>
</feature>
<accession>A0ABY7GV39</accession>
<proteinExistence type="predicted"/>
<dbReference type="RefSeq" id="WP_269033166.1">
    <property type="nucleotide sequence ID" value="NZ_CP114040.1"/>
</dbReference>
<protein>
    <submittedName>
        <fullName evidence="2">AgmX/PglI C-terminal domain-containing protein</fullName>
    </submittedName>
</protein>
<dbReference type="SUPFAM" id="SSF74653">
    <property type="entry name" value="TolA/TonB C-terminal domain"/>
    <property type="match status" value="1"/>
</dbReference>
<dbReference type="Gene3D" id="3.30.1150.10">
    <property type="match status" value="1"/>
</dbReference>
<name>A0ABY7GV39_9BACT</name>